<organism evidence="3 4">
    <name type="scientific">Dinothrombium tinctorium</name>
    <dbReference type="NCBI Taxonomy" id="1965070"/>
    <lineage>
        <taxon>Eukaryota</taxon>
        <taxon>Metazoa</taxon>
        <taxon>Ecdysozoa</taxon>
        <taxon>Arthropoda</taxon>
        <taxon>Chelicerata</taxon>
        <taxon>Arachnida</taxon>
        <taxon>Acari</taxon>
        <taxon>Acariformes</taxon>
        <taxon>Trombidiformes</taxon>
        <taxon>Prostigmata</taxon>
        <taxon>Anystina</taxon>
        <taxon>Parasitengona</taxon>
        <taxon>Trombidioidea</taxon>
        <taxon>Trombidiidae</taxon>
        <taxon>Dinothrombium</taxon>
    </lineage>
</organism>
<evidence type="ECO:0000313" key="3">
    <source>
        <dbReference type="EMBL" id="RWS07033.1"/>
    </source>
</evidence>
<dbReference type="AlphaFoldDB" id="A0A3S3QCD3"/>
<accession>A0A3S3QCD3</accession>
<proteinExistence type="inferred from homology"/>
<dbReference type="Pfam" id="PF18201">
    <property type="entry name" value="PIH1_CS"/>
    <property type="match status" value="1"/>
</dbReference>
<comment type="caution">
    <text evidence="3">The sequence shown here is derived from an EMBL/GenBank/DDBJ whole genome shotgun (WGS) entry which is preliminary data.</text>
</comment>
<reference evidence="3 4" key="1">
    <citation type="journal article" date="2018" name="Gigascience">
        <title>Genomes of trombidid mites reveal novel predicted allergens and laterally-transferred genes associated with secondary metabolism.</title>
        <authorList>
            <person name="Dong X."/>
            <person name="Chaisiri K."/>
            <person name="Xia D."/>
            <person name="Armstrong S.D."/>
            <person name="Fang Y."/>
            <person name="Donnelly M.J."/>
            <person name="Kadowaki T."/>
            <person name="McGarry J.W."/>
            <person name="Darby A.C."/>
            <person name="Makepeace B.L."/>
        </authorList>
    </citation>
    <scope>NUCLEOTIDE SEQUENCE [LARGE SCALE GENOMIC DNA]</scope>
    <source>
        <strain evidence="3">UoL-WK</strain>
    </source>
</reference>
<comment type="similarity">
    <text evidence="1">Belongs to the PIH1 family.</text>
</comment>
<evidence type="ECO:0000259" key="2">
    <source>
        <dbReference type="Pfam" id="PF18201"/>
    </source>
</evidence>
<evidence type="ECO:0000256" key="1">
    <source>
        <dbReference type="ARBA" id="ARBA00008511"/>
    </source>
</evidence>
<evidence type="ECO:0000313" key="4">
    <source>
        <dbReference type="Proteomes" id="UP000285301"/>
    </source>
</evidence>
<dbReference type="EMBL" id="NCKU01003721">
    <property type="protein sequence ID" value="RWS07033.1"/>
    <property type="molecule type" value="Genomic_DNA"/>
</dbReference>
<keyword evidence="4" id="KW-1185">Reference proteome</keyword>
<dbReference type="InterPro" id="IPR041442">
    <property type="entry name" value="PIH1D1/2/3_CS-like"/>
</dbReference>
<dbReference type="OrthoDB" id="5135119at2759"/>
<gene>
    <name evidence="3" type="ORF">B4U79_08439</name>
</gene>
<name>A0A3S3QCD3_9ACAR</name>
<protein>
    <recommendedName>
        <fullName evidence="2">PIH1D1/2/3 CS-like domain-containing protein</fullName>
    </recommendedName>
</protein>
<feature type="domain" description="PIH1D1/2/3 CS-like" evidence="2">
    <location>
        <begin position="54"/>
        <end position="119"/>
    </location>
</feature>
<sequence>MSTTALAYTLSNQRQLIIVETFLLKVVKNKRKETSSIIDERTPKYKLNFDLSARTLTLTAHLLKLKSTKDLHLMLNDDRISLLSNEYELDLFIPINVVANEARAQFNKSNQRFTLTVPVSEC</sequence>
<dbReference type="Proteomes" id="UP000285301">
    <property type="component" value="Unassembled WGS sequence"/>
</dbReference>